<protein>
    <submittedName>
        <fullName evidence="1">Unnamed protein product</fullName>
    </submittedName>
</protein>
<sequence>MVHNARLPLNLELSIDVDPENINLVNKLVEIWRSFSSGAHNEGGKQRSLKLSISIGDDANAEEKVRECHTALETIISNNRDIMTTSLSIKKLPSIEASDAYSGLANCCDSVTIDDESVGKNKNVKLINSLVSAKTLNLTVDSLDSSFAETIPDTLQTIELKVGSYDIPSIKLPLSLRKLRLDAREVPEILNVEELTNLTEATICCL</sequence>
<name>A0ACB5T250_AMBMO</name>
<proteinExistence type="predicted"/>
<dbReference type="Proteomes" id="UP001165064">
    <property type="component" value="Unassembled WGS sequence"/>
</dbReference>
<reference evidence="1" key="1">
    <citation type="submission" date="2023-04" db="EMBL/GenBank/DDBJ databases">
        <title>Ambrosiozyma monospora NBRC 10751.</title>
        <authorList>
            <person name="Ichikawa N."/>
            <person name="Sato H."/>
            <person name="Tonouchi N."/>
        </authorList>
    </citation>
    <scope>NUCLEOTIDE SEQUENCE</scope>
    <source>
        <strain evidence="1">NBRC 10751</strain>
    </source>
</reference>
<evidence type="ECO:0000313" key="1">
    <source>
        <dbReference type="EMBL" id="GME79297.1"/>
    </source>
</evidence>
<evidence type="ECO:0000313" key="2">
    <source>
        <dbReference type="Proteomes" id="UP001165064"/>
    </source>
</evidence>
<keyword evidence="2" id="KW-1185">Reference proteome</keyword>
<gene>
    <name evidence="1" type="ORF">Amon02_000386800</name>
</gene>
<organism evidence="1 2">
    <name type="scientific">Ambrosiozyma monospora</name>
    <name type="common">Yeast</name>
    <name type="synonym">Endomycopsis monosporus</name>
    <dbReference type="NCBI Taxonomy" id="43982"/>
    <lineage>
        <taxon>Eukaryota</taxon>
        <taxon>Fungi</taxon>
        <taxon>Dikarya</taxon>
        <taxon>Ascomycota</taxon>
        <taxon>Saccharomycotina</taxon>
        <taxon>Pichiomycetes</taxon>
        <taxon>Pichiales</taxon>
        <taxon>Pichiaceae</taxon>
        <taxon>Ambrosiozyma</taxon>
    </lineage>
</organism>
<dbReference type="EMBL" id="BSXS01002536">
    <property type="protein sequence ID" value="GME79297.1"/>
    <property type="molecule type" value="Genomic_DNA"/>
</dbReference>
<accession>A0ACB5T250</accession>
<comment type="caution">
    <text evidence="1">The sequence shown here is derived from an EMBL/GenBank/DDBJ whole genome shotgun (WGS) entry which is preliminary data.</text>
</comment>